<accession>A0A922ICL2</accession>
<comment type="caution">
    <text evidence="1">The sequence shown here is derived from an EMBL/GenBank/DDBJ whole genome shotgun (WGS) entry which is preliminary data.</text>
</comment>
<dbReference type="EMBL" id="ASGP02000001">
    <property type="protein sequence ID" value="KAH9528590.1"/>
    <property type="molecule type" value="Genomic_DNA"/>
</dbReference>
<dbReference type="Proteomes" id="UP000790347">
    <property type="component" value="Unassembled WGS sequence"/>
</dbReference>
<protein>
    <submittedName>
        <fullName evidence="1">Uncharacterized protein</fullName>
    </submittedName>
</protein>
<dbReference type="AlphaFoldDB" id="A0A922ICL2"/>
<name>A0A922ICL2_DERFA</name>
<proteinExistence type="predicted"/>
<evidence type="ECO:0000313" key="2">
    <source>
        <dbReference type="Proteomes" id="UP000790347"/>
    </source>
</evidence>
<keyword evidence="2" id="KW-1185">Reference proteome</keyword>
<reference evidence="1" key="1">
    <citation type="submission" date="2013-05" db="EMBL/GenBank/DDBJ databases">
        <authorList>
            <person name="Yim A.K.Y."/>
            <person name="Chan T.F."/>
            <person name="Ji K.M."/>
            <person name="Liu X.Y."/>
            <person name="Zhou J.W."/>
            <person name="Li R.Q."/>
            <person name="Yang K.Y."/>
            <person name="Li J."/>
            <person name="Li M."/>
            <person name="Law P.T.W."/>
            <person name="Wu Y.L."/>
            <person name="Cai Z.L."/>
            <person name="Qin H."/>
            <person name="Bao Y."/>
            <person name="Leung R.K.K."/>
            <person name="Ng P.K.S."/>
            <person name="Zou J."/>
            <person name="Zhong X.J."/>
            <person name="Ran P.X."/>
            <person name="Zhong N.S."/>
            <person name="Liu Z.G."/>
            <person name="Tsui S.K.W."/>
        </authorList>
    </citation>
    <scope>NUCLEOTIDE SEQUENCE</scope>
    <source>
        <strain evidence="1">Derf</strain>
        <tissue evidence="1">Whole organism</tissue>
    </source>
</reference>
<sequence length="126" mass="14850">MSTAKERAEKEMQQLIAKTRKSIVNELDSCIDWIDDEKKKAKKLLEQIEKIQRQWPGIDAKLFNDSRDCCDDLRQWIKRLDEHRKSVLNNDDRLVVNTLDELGRANEGFQRSHYTDITFRTPSSKA</sequence>
<organism evidence="1 2">
    <name type="scientific">Dermatophagoides farinae</name>
    <name type="common">American house dust mite</name>
    <dbReference type="NCBI Taxonomy" id="6954"/>
    <lineage>
        <taxon>Eukaryota</taxon>
        <taxon>Metazoa</taxon>
        <taxon>Ecdysozoa</taxon>
        <taxon>Arthropoda</taxon>
        <taxon>Chelicerata</taxon>
        <taxon>Arachnida</taxon>
        <taxon>Acari</taxon>
        <taxon>Acariformes</taxon>
        <taxon>Sarcoptiformes</taxon>
        <taxon>Astigmata</taxon>
        <taxon>Psoroptidia</taxon>
        <taxon>Analgoidea</taxon>
        <taxon>Pyroglyphidae</taxon>
        <taxon>Dermatophagoidinae</taxon>
        <taxon>Dermatophagoides</taxon>
    </lineage>
</organism>
<reference evidence="1" key="2">
    <citation type="journal article" date="2022" name="Res Sq">
        <title>Comparative Genomics Reveals Insights into the Divergent Evolution of Astigmatic Mites and Household Pest Adaptations.</title>
        <authorList>
            <person name="Xiong Q."/>
            <person name="Wan A.T.-Y."/>
            <person name="Liu X.-Y."/>
            <person name="Fung C.S.-H."/>
            <person name="Xiao X."/>
            <person name="Malainual N."/>
            <person name="Hou J."/>
            <person name="Wang L."/>
            <person name="Wang M."/>
            <person name="Yang K."/>
            <person name="Cui Y."/>
            <person name="Leung E."/>
            <person name="Nong W."/>
            <person name="Shin S.-K."/>
            <person name="Au S."/>
            <person name="Jeong K.Y."/>
            <person name="Chew F.T."/>
            <person name="Hui J."/>
            <person name="Leung T.F."/>
            <person name="Tungtrongchitr A."/>
            <person name="Zhong N."/>
            <person name="Liu Z."/>
            <person name="Tsui S."/>
        </authorList>
    </citation>
    <scope>NUCLEOTIDE SEQUENCE</scope>
    <source>
        <strain evidence="1">Derf</strain>
        <tissue evidence="1">Whole organism</tissue>
    </source>
</reference>
<evidence type="ECO:0000313" key="1">
    <source>
        <dbReference type="EMBL" id="KAH9528590.1"/>
    </source>
</evidence>
<gene>
    <name evidence="1" type="ORF">DERF_002521</name>
</gene>